<dbReference type="RefSeq" id="WP_329958893.1">
    <property type="nucleotide sequence ID" value="NZ_JAJITD010000012.1"/>
</dbReference>
<comment type="caution">
    <text evidence="2">The sequence shown here is derived from an EMBL/GenBank/DDBJ whole genome shotgun (WGS) entry which is preliminary data.</text>
</comment>
<reference evidence="2 3" key="1">
    <citation type="submission" date="2021-11" db="EMBL/GenBank/DDBJ databases">
        <authorList>
            <person name="Oh E.-T."/>
            <person name="Kim S.-B."/>
        </authorList>
    </citation>
    <scope>NUCLEOTIDE SEQUENCE [LARGE SCALE GENOMIC DNA]</scope>
    <source>
        <strain evidence="2 3">MMS20-SJTR3</strain>
    </source>
</reference>
<organism evidence="2 3">
    <name type="scientific">Paraburkholderia sejongensis</name>
    <dbReference type="NCBI Taxonomy" id="2886946"/>
    <lineage>
        <taxon>Bacteria</taxon>
        <taxon>Pseudomonadati</taxon>
        <taxon>Pseudomonadota</taxon>
        <taxon>Betaproteobacteria</taxon>
        <taxon>Burkholderiales</taxon>
        <taxon>Burkholderiaceae</taxon>
        <taxon>Paraburkholderia</taxon>
    </lineage>
</organism>
<gene>
    <name evidence="2" type="ORF">LJ656_23170</name>
</gene>
<proteinExistence type="predicted"/>
<feature type="domain" description="CdiI immunity protein" evidence="1">
    <location>
        <begin position="6"/>
        <end position="93"/>
    </location>
</feature>
<protein>
    <recommendedName>
        <fullName evidence="1">CdiI immunity protein domain-containing protein</fullName>
    </recommendedName>
</protein>
<evidence type="ECO:0000259" key="1">
    <source>
        <dbReference type="Pfam" id="PF18593"/>
    </source>
</evidence>
<dbReference type="Proteomes" id="UP001431019">
    <property type="component" value="Unassembled WGS sequence"/>
</dbReference>
<evidence type="ECO:0000313" key="2">
    <source>
        <dbReference type="EMBL" id="MCC8395493.1"/>
    </source>
</evidence>
<dbReference type="InterPro" id="IPR041129">
    <property type="entry name" value="CdiI_2"/>
</dbReference>
<dbReference type="EMBL" id="JAJITD010000012">
    <property type="protein sequence ID" value="MCC8395493.1"/>
    <property type="molecule type" value="Genomic_DNA"/>
</dbReference>
<evidence type="ECO:0000313" key="3">
    <source>
        <dbReference type="Proteomes" id="UP001431019"/>
    </source>
</evidence>
<dbReference type="Pfam" id="PF18593">
    <property type="entry name" value="CdiI_2"/>
    <property type="match status" value="1"/>
</dbReference>
<name>A0ABS8K085_9BURK</name>
<sequence length="96" mass="11506">MNSSKHYPEMDQFFSIYFGQDFDLFGRSVSEIVDSYKKNSPHRFKNLILEIDSYRKEHIDDLAFAFEETYLTEFSPEPWGYTVTSFLDEIQRLLKD</sequence>
<keyword evidence="3" id="KW-1185">Reference proteome</keyword>
<accession>A0ABS8K085</accession>